<dbReference type="KEGG" id="thas:C6Y53_09795"/>
<dbReference type="GO" id="GO:0030288">
    <property type="term" value="C:outer membrane-bounded periplasmic space"/>
    <property type="evidence" value="ECO:0007669"/>
    <property type="project" value="UniProtKB-ARBA"/>
</dbReference>
<dbReference type="GO" id="GO:0043190">
    <property type="term" value="C:ATP-binding cassette (ABC) transporter complex"/>
    <property type="evidence" value="ECO:0007669"/>
    <property type="project" value="InterPro"/>
</dbReference>
<dbReference type="GO" id="GO:1904680">
    <property type="term" value="F:peptide transmembrane transporter activity"/>
    <property type="evidence" value="ECO:0007669"/>
    <property type="project" value="TreeGrafter"/>
</dbReference>
<dbReference type="Gene3D" id="3.90.76.10">
    <property type="entry name" value="Dipeptide-binding Protein, Domain 1"/>
    <property type="match status" value="1"/>
</dbReference>
<protein>
    <submittedName>
        <fullName evidence="5">ABC transporter substrate-binding protein</fullName>
    </submittedName>
</protein>
<evidence type="ECO:0000259" key="4">
    <source>
        <dbReference type="Pfam" id="PF00496"/>
    </source>
</evidence>
<dbReference type="InterPro" id="IPR000914">
    <property type="entry name" value="SBP_5_dom"/>
</dbReference>
<dbReference type="PANTHER" id="PTHR30290">
    <property type="entry name" value="PERIPLASMIC BINDING COMPONENT OF ABC TRANSPORTER"/>
    <property type="match status" value="1"/>
</dbReference>
<dbReference type="InterPro" id="IPR039424">
    <property type="entry name" value="SBP_5"/>
</dbReference>
<dbReference type="AlphaFoldDB" id="A0A2S0MQ12"/>
<evidence type="ECO:0000256" key="2">
    <source>
        <dbReference type="ARBA" id="ARBA00005695"/>
    </source>
</evidence>
<dbReference type="EMBL" id="CP027665">
    <property type="protein sequence ID" value="AVO37965.1"/>
    <property type="molecule type" value="Genomic_DNA"/>
</dbReference>
<evidence type="ECO:0000313" key="6">
    <source>
        <dbReference type="Proteomes" id="UP000237655"/>
    </source>
</evidence>
<reference evidence="6" key="1">
    <citation type="submission" date="2018-03" db="EMBL/GenBank/DDBJ databases">
        <title>Genomic analysis of the strain SH-1 isolated from shrimp intestine.</title>
        <authorList>
            <person name="Kim Y.-S."/>
            <person name="Kim S.-E."/>
            <person name="Kim K.-H."/>
        </authorList>
    </citation>
    <scope>NUCLEOTIDE SEQUENCE [LARGE SCALE GENOMIC DNA]</scope>
    <source>
        <strain evidence="6">SH-1</strain>
    </source>
</reference>
<dbReference type="Gene3D" id="3.40.190.10">
    <property type="entry name" value="Periplasmic binding protein-like II"/>
    <property type="match status" value="1"/>
</dbReference>
<organism evidence="5 6">
    <name type="scientific">Pukyongiella litopenaei</name>
    <dbReference type="NCBI Taxonomy" id="2605946"/>
    <lineage>
        <taxon>Bacteria</taxon>
        <taxon>Pseudomonadati</taxon>
        <taxon>Pseudomonadota</taxon>
        <taxon>Alphaproteobacteria</taxon>
        <taxon>Rhodobacterales</taxon>
        <taxon>Paracoccaceae</taxon>
        <taxon>Pukyongiella</taxon>
    </lineage>
</organism>
<dbReference type="RefSeq" id="WP_106472283.1">
    <property type="nucleotide sequence ID" value="NZ_CP027665.1"/>
</dbReference>
<keyword evidence="6" id="KW-1185">Reference proteome</keyword>
<feature type="domain" description="Solute-binding protein family 5" evidence="4">
    <location>
        <begin position="74"/>
        <end position="439"/>
    </location>
</feature>
<evidence type="ECO:0000313" key="5">
    <source>
        <dbReference type="EMBL" id="AVO37965.1"/>
    </source>
</evidence>
<name>A0A2S0MQ12_9RHOB</name>
<dbReference type="PIRSF" id="PIRSF002741">
    <property type="entry name" value="MppA"/>
    <property type="match status" value="1"/>
</dbReference>
<dbReference type="Pfam" id="PF00496">
    <property type="entry name" value="SBP_bac_5"/>
    <property type="match status" value="1"/>
</dbReference>
<comment type="subcellular location">
    <subcellularLocation>
        <location evidence="1">Periplasm</location>
    </subcellularLocation>
</comment>
<accession>A0A2S0MQ12</accession>
<evidence type="ECO:0000256" key="3">
    <source>
        <dbReference type="SAM" id="SignalP"/>
    </source>
</evidence>
<comment type="similarity">
    <text evidence="2">Belongs to the bacterial solute-binding protein 5 family.</text>
</comment>
<dbReference type="CDD" id="cd00995">
    <property type="entry name" value="PBP2_NikA_DppA_OppA_like"/>
    <property type="match status" value="1"/>
</dbReference>
<dbReference type="PANTHER" id="PTHR30290:SF83">
    <property type="entry name" value="ABC TRANSPORTER SUBSTRATE-BINDING PROTEIN"/>
    <property type="match status" value="1"/>
</dbReference>
<dbReference type="Proteomes" id="UP000237655">
    <property type="component" value="Chromosome"/>
</dbReference>
<gene>
    <name evidence="5" type="ORF">C6Y53_09795</name>
</gene>
<dbReference type="SUPFAM" id="SSF53850">
    <property type="entry name" value="Periplasmic binding protein-like II"/>
    <property type="match status" value="1"/>
</dbReference>
<feature type="signal peptide" evidence="3">
    <location>
        <begin position="1"/>
        <end position="21"/>
    </location>
</feature>
<dbReference type="Gene3D" id="3.10.105.10">
    <property type="entry name" value="Dipeptide-binding Protein, Domain 3"/>
    <property type="match status" value="1"/>
</dbReference>
<proteinExistence type="inferred from homology"/>
<feature type="chain" id="PRO_5015497105" evidence="3">
    <location>
        <begin position="22"/>
        <end position="530"/>
    </location>
</feature>
<sequence>MFRQITLAAALAAGTACAAWAADPQSGGTLNFVAPYGSSFGTLDIHTSPSTQDEFPAKAIHRSLYQWNSEESRPELELATEVEASDDRTVHTYKLRENAVFHNGTPLTADDVVYSYERVANPANAFPGARYFSDLVGFDAFVKGEAEHIEGIEKIDDHTIALHYNNPTEPGYDLMKTNAAIYPAGLADDPGFISHPIGLGPFKFVENVPGSRVVVEKFDDFYKDGQPYLDKINIVLLGDASARDVAFRNKEIDVSVLGPSQYVAYQADPELKDNLLEVAEVYTRHIGFDPDFEPFSKKEVRQAFNHAINADLIIEKLVKNKAYRASGWLPISSPAFDKDMAPYAYDPEKAKKLLADAGYPDGFDFEITATQNESWGLTIVEAIIPMLREVGIRATAKPVESSVLAEIVPQGDFQAFMWSNLSGPDDYGIMKCYYSKTPQSSCNYTEFNNAEFDKLFEAAGDEADAAKKTDLLRQANNIVQEEAPHWFFNYNKAVMAYQPWLHGLQANATELAIQNYEELWIDDTAPDSRK</sequence>
<dbReference type="PROSITE" id="PS51257">
    <property type="entry name" value="PROKAR_LIPOPROTEIN"/>
    <property type="match status" value="1"/>
</dbReference>
<keyword evidence="3" id="KW-0732">Signal</keyword>
<dbReference type="InterPro" id="IPR030678">
    <property type="entry name" value="Peptide/Ni-bd"/>
</dbReference>
<dbReference type="GO" id="GO:0015833">
    <property type="term" value="P:peptide transport"/>
    <property type="evidence" value="ECO:0007669"/>
    <property type="project" value="TreeGrafter"/>
</dbReference>
<evidence type="ECO:0000256" key="1">
    <source>
        <dbReference type="ARBA" id="ARBA00004418"/>
    </source>
</evidence>